<evidence type="ECO:0000313" key="2">
    <source>
        <dbReference type="EMBL" id="JAH60120.1"/>
    </source>
</evidence>
<dbReference type="AlphaFoldDB" id="A0A0E9U4L4"/>
<name>A0A0E9U4L4_ANGAN</name>
<accession>A0A0E9U4L4</accession>
<evidence type="ECO:0000256" key="1">
    <source>
        <dbReference type="SAM" id="Phobius"/>
    </source>
</evidence>
<sequence length="30" mass="3308">MVPLLLRSQTSAFLLSCVFLIFSSATFIAM</sequence>
<proteinExistence type="predicted"/>
<keyword evidence="1" id="KW-0472">Membrane</keyword>
<keyword evidence="1" id="KW-0812">Transmembrane</keyword>
<protein>
    <submittedName>
        <fullName evidence="2">Uncharacterized protein</fullName>
    </submittedName>
</protein>
<feature type="transmembrane region" description="Helical" evidence="1">
    <location>
        <begin position="12"/>
        <end position="29"/>
    </location>
</feature>
<keyword evidence="1" id="KW-1133">Transmembrane helix</keyword>
<organism evidence="2">
    <name type="scientific">Anguilla anguilla</name>
    <name type="common">European freshwater eel</name>
    <name type="synonym">Muraena anguilla</name>
    <dbReference type="NCBI Taxonomy" id="7936"/>
    <lineage>
        <taxon>Eukaryota</taxon>
        <taxon>Metazoa</taxon>
        <taxon>Chordata</taxon>
        <taxon>Craniata</taxon>
        <taxon>Vertebrata</taxon>
        <taxon>Euteleostomi</taxon>
        <taxon>Actinopterygii</taxon>
        <taxon>Neopterygii</taxon>
        <taxon>Teleostei</taxon>
        <taxon>Anguilliformes</taxon>
        <taxon>Anguillidae</taxon>
        <taxon>Anguilla</taxon>
    </lineage>
</organism>
<dbReference type="EMBL" id="GBXM01048457">
    <property type="protein sequence ID" value="JAH60120.1"/>
    <property type="molecule type" value="Transcribed_RNA"/>
</dbReference>
<reference evidence="2" key="1">
    <citation type="submission" date="2014-11" db="EMBL/GenBank/DDBJ databases">
        <authorList>
            <person name="Amaro Gonzalez C."/>
        </authorList>
    </citation>
    <scope>NUCLEOTIDE SEQUENCE</scope>
</reference>
<reference evidence="2" key="2">
    <citation type="journal article" date="2015" name="Fish Shellfish Immunol.">
        <title>Early steps in the European eel (Anguilla anguilla)-Vibrio vulnificus interaction in the gills: Role of the RtxA13 toxin.</title>
        <authorList>
            <person name="Callol A."/>
            <person name="Pajuelo D."/>
            <person name="Ebbesson L."/>
            <person name="Teles M."/>
            <person name="MacKenzie S."/>
            <person name="Amaro C."/>
        </authorList>
    </citation>
    <scope>NUCLEOTIDE SEQUENCE</scope>
</reference>